<name>A0A3G8M952_9HYPH</name>
<evidence type="ECO:0000313" key="2">
    <source>
        <dbReference type="EMBL" id="AZG77338.1"/>
    </source>
</evidence>
<dbReference type="InterPro" id="IPR021320">
    <property type="entry name" value="DUF2905"/>
</dbReference>
<keyword evidence="1" id="KW-0472">Membrane</keyword>
<evidence type="ECO:0000256" key="1">
    <source>
        <dbReference type="SAM" id="Phobius"/>
    </source>
</evidence>
<sequence length="66" mass="7399">MAKFLIIAGLVMVGLGLLWVVGERFGLGRLPGDIVIERGNFKFYFPLATSLILSVVISLLLWFFNR</sequence>
<organism evidence="2 3">
    <name type="scientific">Methylocystis rosea</name>
    <dbReference type="NCBI Taxonomy" id="173366"/>
    <lineage>
        <taxon>Bacteria</taxon>
        <taxon>Pseudomonadati</taxon>
        <taxon>Pseudomonadota</taxon>
        <taxon>Alphaproteobacteria</taxon>
        <taxon>Hyphomicrobiales</taxon>
        <taxon>Methylocystaceae</taxon>
        <taxon>Methylocystis</taxon>
    </lineage>
</organism>
<accession>A0A3G8M952</accession>
<reference evidence="2 3" key="1">
    <citation type="submission" date="2018-11" db="EMBL/GenBank/DDBJ databases">
        <title>Genome squencing of methanotrophic bacteria isolated from alkaline groundwater in Korea.</title>
        <authorList>
            <person name="Nguyen L.N."/>
        </authorList>
    </citation>
    <scope>NUCLEOTIDE SEQUENCE [LARGE SCALE GENOMIC DNA]</scope>
    <source>
        <strain evidence="2 3">GW6</strain>
    </source>
</reference>
<dbReference type="Proteomes" id="UP000273982">
    <property type="component" value="Chromosome"/>
</dbReference>
<protein>
    <submittedName>
        <fullName evidence="2">DUF2905 domain-containing protein</fullName>
    </submittedName>
</protein>
<dbReference type="PANTHER" id="PTHR36443">
    <property type="entry name" value="BSR5223 PROTEIN"/>
    <property type="match status" value="1"/>
</dbReference>
<dbReference type="EMBL" id="CP034086">
    <property type="protein sequence ID" value="AZG77338.1"/>
    <property type="molecule type" value="Genomic_DNA"/>
</dbReference>
<proteinExistence type="predicted"/>
<dbReference type="Pfam" id="PF11146">
    <property type="entry name" value="DUF2905"/>
    <property type="match status" value="1"/>
</dbReference>
<evidence type="ECO:0000313" key="3">
    <source>
        <dbReference type="Proteomes" id="UP000273982"/>
    </source>
</evidence>
<keyword evidence="1" id="KW-1133">Transmembrane helix</keyword>
<dbReference type="PANTHER" id="PTHR36443:SF1">
    <property type="entry name" value="BSR5223 PROTEIN"/>
    <property type="match status" value="1"/>
</dbReference>
<dbReference type="RefSeq" id="WP_124739039.1">
    <property type="nucleotide sequence ID" value="NZ_CP034086.1"/>
</dbReference>
<gene>
    <name evidence="2" type="ORF">EHO51_11665</name>
</gene>
<feature type="transmembrane region" description="Helical" evidence="1">
    <location>
        <begin position="6"/>
        <end position="22"/>
    </location>
</feature>
<keyword evidence="1" id="KW-0812">Transmembrane</keyword>
<dbReference type="AlphaFoldDB" id="A0A3G8M952"/>
<feature type="transmembrane region" description="Helical" evidence="1">
    <location>
        <begin position="43"/>
        <end position="64"/>
    </location>
</feature>
<dbReference type="KEGG" id="mros:EHO51_11665"/>